<dbReference type="EMBL" id="CAXAMN010021995">
    <property type="protein sequence ID" value="CAK9065286.1"/>
    <property type="molecule type" value="Genomic_DNA"/>
</dbReference>
<accession>A0ABP0NN19</accession>
<reference evidence="1 3" key="1">
    <citation type="submission" date="2024-02" db="EMBL/GenBank/DDBJ databases">
        <authorList>
            <person name="Chen Y."/>
            <person name="Shah S."/>
            <person name="Dougan E. K."/>
            <person name="Thang M."/>
            <person name="Chan C."/>
        </authorList>
    </citation>
    <scope>NUCLEOTIDE SEQUENCE [LARGE SCALE GENOMIC DNA]</scope>
</reference>
<comment type="caution">
    <text evidence="1">The sequence shown here is derived from an EMBL/GenBank/DDBJ whole genome shotgun (WGS) entry which is preliminary data.</text>
</comment>
<gene>
    <name evidence="1" type="ORF">CCMP2556_LOCUS32047</name>
    <name evidence="2" type="ORF">CCMP2556_LOCUS32109</name>
</gene>
<dbReference type="EMBL" id="CAXAMN010021984">
    <property type="protein sequence ID" value="CAK9065171.1"/>
    <property type="molecule type" value="Genomic_DNA"/>
</dbReference>
<evidence type="ECO:0000313" key="3">
    <source>
        <dbReference type="Proteomes" id="UP001642484"/>
    </source>
</evidence>
<keyword evidence="3" id="KW-1185">Reference proteome</keyword>
<protein>
    <submittedName>
        <fullName evidence="1">Uncharacterized protein</fullName>
    </submittedName>
</protein>
<name>A0ABP0NN19_9DINO</name>
<sequence length="148" mass="15422">MACICLSAVTLGTAIVRLTKHAWARAFAIAFSVCIRDMAWCPAAGGFCVAIGVAAAELPALRQDLQQAQSLAIVVNKPSQGGGGGYAKALALSNLIGSENECLYRLRSSQLRACGSSASDYSQAKIKEGNVFPEADEEGLDVPGSWPC</sequence>
<organism evidence="1 3">
    <name type="scientific">Durusdinium trenchii</name>
    <dbReference type="NCBI Taxonomy" id="1381693"/>
    <lineage>
        <taxon>Eukaryota</taxon>
        <taxon>Sar</taxon>
        <taxon>Alveolata</taxon>
        <taxon>Dinophyceae</taxon>
        <taxon>Suessiales</taxon>
        <taxon>Symbiodiniaceae</taxon>
        <taxon>Durusdinium</taxon>
    </lineage>
</organism>
<dbReference type="Proteomes" id="UP001642484">
    <property type="component" value="Unassembled WGS sequence"/>
</dbReference>
<evidence type="ECO:0000313" key="2">
    <source>
        <dbReference type="EMBL" id="CAK9065286.1"/>
    </source>
</evidence>
<proteinExistence type="predicted"/>
<evidence type="ECO:0000313" key="1">
    <source>
        <dbReference type="EMBL" id="CAK9065171.1"/>
    </source>
</evidence>